<sequence length="133" mass="14937">MPIFNIAMPGDAIWSVVAIASDFNDVQDVLAELKDGTATLTTLFAAAVNTSKHHPEVFIRDDAQDLEDMQTWKYSVIDTREYADDQLNMKETVTELPDNVGFRQVMEDNAQGKKELNKLMKVNPPSGHTFCFL</sequence>
<protein>
    <submittedName>
        <fullName evidence="1">Uncharacterized protein</fullName>
    </submittedName>
</protein>
<dbReference type="AlphaFoldDB" id="A0A178ZGW3"/>
<gene>
    <name evidence="1" type="ORF">AYL99_06335</name>
</gene>
<proteinExistence type="predicted"/>
<reference evidence="1 2" key="1">
    <citation type="submission" date="2016-04" db="EMBL/GenBank/DDBJ databases">
        <title>Draft genome of Fonsecaea erecta CBS 125763.</title>
        <authorList>
            <person name="Weiss V.A."/>
            <person name="Vicente V.A."/>
            <person name="Raittz R.T."/>
            <person name="Moreno L.F."/>
            <person name="De Souza E.M."/>
            <person name="Pedrosa F.O."/>
            <person name="Steffens M.B."/>
            <person name="Faoro H."/>
            <person name="Tadra-Sfeir M.Z."/>
            <person name="Najafzadeh M.J."/>
            <person name="Felipe M.S."/>
            <person name="Teixeira M."/>
            <person name="Sun J."/>
            <person name="Xi L."/>
            <person name="Gomes R."/>
            <person name="De Azevedo C.M."/>
            <person name="Salgado C.G."/>
            <person name="Da Silva M.B."/>
            <person name="Nascimento M.F."/>
            <person name="Queiroz-Telles F."/>
            <person name="Attili D.S."/>
            <person name="Gorbushina A."/>
        </authorList>
    </citation>
    <scope>NUCLEOTIDE SEQUENCE [LARGE SCALE GENOMIC DNA]</scope>
    <source>
        <strain evidence="1 2">CBS 125763</strain>
    </source>
</reference>
<comment type="caution">
    <text evidence="1">The sequence shown here is derived from an EMBL/GenBank/DDBJ whole genome shotgun (WGS) entry which is preliminary data.</text>
</comment>
<dbReference type="Proteomes" id="UP000078343">
    <property type="component" value="Unassembled WGS sequence"/>
</dbReference>
<dbReference type="RefSeq" id="XP_018692404.1">
    <property type="nucleotide sequence ID" value="XM_018837844.1"/>
</dbReference>
<evidence type="ECO:0000313" key="1">
    <source>
        <dbReference type="EMBL" id="OAP59037.1"/>
    </source>
</evidence>
<organism evidence="1 2">
    <name type="scientific">Fonsecaea erecta</name>
    <dbReference type="NCBI Taxonomy" id="1367422"/>
    <lineage>
        <taxon>Eukaryota</taxon>
        <taxon>Fungi</taxon>
        <taxon>Dikarya</taxon>
        <taxon>Ascomycota</taxon>
        <taxon>Pezizomycotina</taxon>
        <taxon>Eurotiomycetes</taxon>
        <taxon>Chaetothyriomycetidae</taxon>
        <taxon>Chaetothyriales</taxon>
        <taxon>Herpotrichiellaceae</taxon>
        <taxon>Fonsecaea</taxon>
    </lineage>
</organism>
<dbReference type="GeneID" id="30010503"/>
<accession>A0A178ZGW3</accession>
<evidence type="ECO:0000313" key="2">
    <source>
        <dbReference type="Proteomes" id="UP000078343"/>
    </source>
</evidence>
<dbReference type="EMBL" id="LVYI01000005">
    <property type="protein sequence ID" value="OAP59037.1"/>
    <property type="molecule type" value="Genomic_DNA"/>
</dbReference>
<name>A0A178ZGW3_9EURO</name>
<keyword evidence="2" id="KW-1185">Reference proteome</keyword>